<dbReference type="AlphaFoldDB" id="A0A0A9VY98"/>
<sequence>MWNVKLESRLIEMIRDRPILWDVTSTSYRRKDIRDMALEDVKKELGLEIGVDEIQRKFKSLKDTFMKNHRKVMASKKTGSGADGVFRPKWGHYEDLRFLVKDNKGASEISDVKDSEEKMLPGLQPSSVVLEDISCRELDEDPTSELVSVDPEAPPSDYLFHQRQSGFEEVIGTSSPLRDPLSLSLPRSTSSTSISSQDTPNMKIGMKRRKQVEGIQQKPEMDEVLGMLVGARYRDLLQKGNTQQAHAFVGAIFKAVHDFDPVNWP</sequence>
<dbReference type="Pfam" id="PF10545">
    <property type="entry name" value="MADF_DNA_bdg"/>
    <property type="match status" value="1"/>
</dbReference>
<dbReference type="PROSITE" id="PS51029">
    <property type="entry name" value="MADF"/>
    <property type="match status" value="1"/>
</dbReference>
<accession>A0A0A9VY98</accession>
<dbReference type="InterPro" id="IPR006578">
    <property type="entry name" value="MADF-dom"/>
</dbReference>
<evidence type="ECO:0000259" key="2">
    <source>
        <dbReference type="PROSITE" id="PS51029"/>
    </source>
</evidence>
<feature type="compositionally biased region" description="Low complexity" evidence="1">
    <location>
        <begin position="173"/>
        <end position="200"/>
    </location>
</feature>
<reference evidence="3" key="1">
    <citation type="journal article" date="2014" name="PLoS ONE">
        <title>Transcriptome-Based Identification of ABC Transporters in the Western Tarnished Plant Bug Lygus hesperus.</title>
        <authorList>
            <person name="Hull J.J."/>
            <person name="Chaney K."/>
            <person name="Geib S.M."/>
            <person name="Fabrick J.A."/>
            <person name="Brent C.S."/>
            <person name="Walsh D."/>
            <person name="Lavine L.C."/>
        </authorList>
    </citation>
    <scope>NUCLEOTIDE SEQUENCE</scope>
</reference>
<dbReference type="PANTHER" id="PTHR21505:SF12">
    <property type="entry name" value="MADF DOMAIN-CONTAINING PROTEIN-RELATED"/>
    <property type="match status" value="1"/>
</dbReference>
<dbReference type="PANTHER" id="PTHR21505">
    <property type="entry name" value="MADF DOMAIN-CONTAINING PROTEIN-RELATED"/>
    <property type="match status" value="1"/>
</dbReference>
<dbReference type="SMART" id="SM00595">
    <property type="entry name" value="MADF"/>
    <property type="match status" value="1"/>
</dbReference>
<feature type="region of interest" description="Disordered" evidence="1">
    <location>
        <begin position="172"/>
        <end position="201"/>
    </location>
</feature>
<feature type="domain" description="MADF" evidence="2">
    <location>
        <begin position="9"/>
        <end position="104"/>
    </location>
</feature>
<evidence type="ECO:0000313" key="3">
    <source>
        <dbReference type="EMBL" id="JAG00136.1"/>
    </source>
</evidence>
<organism evidence="3">
    <name type="scientific">Lygus hesperus</name>
    <name type="common">Western plant bug</name>
    <dbReference type="NCBI Taxonomy" id="30085"/>
    <lineage>
        <taxon>Eukaryota</taxon>
        <taxon>Metazoa</taxon>
        <taxon>Ecdysozoa</taxon>
        <taxon>Arthropoda</taxon>
        <taxon>Hexapoda</taxon>
        <taxon>Insecta</taxon>
        <taxon>Pterygota</taxon>
        <taxon>Neoptera</taxon>
        <taxon>Paraneoptera</taxon>
        <taxon>Hemiptera</taxon>
        <taxon>Heteroptera</taxon>
        <taxon>Panheteroptera</taxon>
        <taxon>Cimicomorpha</taxon>
        <taxon>Miridae</taxon>
        <taxon>Mirini</taxon>
        <taxon>Lygus</taxon>
    </lineage>
</organism>
<protein>
    <submittedName>
        <fullName evidence="3">SKI family transcriptional corepressor 1</fullName>
    </submittedName>
</protein>
<proteinExistence type="predicted"/>
<name>A0A0A9VY98_LYGHE</name>
<dbReference type="EMBL" id="GBHO01043468">
    <property type="protein sequence ID" value="JAG00136.1"/>
    <property type="molecule type" value="Transcribed_RNA"/>
</dbReference>
<gene>
    <name evidence="3" type="primary">SKOR1_0</name>
    <name evidence="3" type="ORF">CM83_29291</name>
</gene>
<reference evidence="3" key="2">
    <citation type="submission" date="2014-07" db="EMBL/GenBank/DDBJ databases">
        <authorList>
            <person name="Hull J."/>
        </authorList>
    </citation>
    <scope>NUCLEOTIDE SEQUENCE</scope>
</reference>
<evidence type="ECO:0000256" key="1">
    <source>
        <dbReference type="SAM" id="MobiDB-lite"/>
    </source>
</evidence>